<dbReference type="PANTHER" id="PTHR12119">
    <property type="entry name" value="UBIQUINOL-CYTOCHROME C REDUCTASE COMPLEX UBIQUINONE-BINDING PROTEIN QP-C"/>
    <property type="match status" value="1"/>
</dbReference>
<keyword evidence="8" id="KW-1133">Transmembrane helix</keyword>
<keyword evidence="4 11" id="KW-0679">Respiratory chain</keyword>
<comment type="caution">
    <text evidence="12">The sequence shown here is derived from an EMBL/GenBank/DDBJ whole genome shotgun (WGS) entry which is preliminary data.</text>
</comment>
<keyword evidence="5" id="KW-0812">Transmembrane</keyword>
<gene>
    <name evidence="12" type="primary">QCR8_2</name>
    <name evidence="12" type="ORF">SLS62_010585</name>
</gene>
<protein>
    <recommendedName>
        <fullName evidence="11">Cytochrome b-c1 complex subunit 8</fullName>
    </recommendedName>
    <alternativeName>
        <fullName evidence="11">Complex III subunit 8</fullName>
    </alternativeName>
</protein>
<sequence>MERRENSLAGAAYAAVFNTWRRFRTQVLYWAPPLIAAYYCMKWTDERYVVSLATHPSIYKAATDIGV</sequence>
<keyword evidence="7 11" id="KW-0249">Electron transport</keyword>
<evidence type="ECO:0000256" key="2">
    <source>
        <dbReference type="ARBA" id="ARBA00007668"/>
    </source>
</evidence>
<evidence type="ECO:0000313" key="13">
    <source>
        <dbReference type="Proteomes" id="UP001320420"/>
    </source>
</evidence>
<keyword evidence="10" id="KW-0472">Membrane</keyword>
<keyword evidence="3 11" id="KW-0813">Transport</keyword>
<dbReference type="InterPro" id="IPR004205">
    <property type="entry name" value="Cyt_bc1_su8"/>
</dbReference>
<evidence type="ECO:0000313" key="12">
    <source>
        <dbReference type="EMBL" id="KAK7743392.1"/>
    </source>
</evidence>
<dbReference type="GO" id="GO:0005743">
    <property type="term" value="C:mitochondrial inner membrane"/>
    <property type="evidence" value="ECO:0007669"/>
    <property type="project" value="UniProtKB-SubCell"/>
</dbReference>
<comment type="function">
    <text evidence="11">Component of the ubiquinol-cytochrome c oxidoreductase, a multisubunit transmembrane complex that is part of the mitochondrial electron transport chain which drives oxidative phosphorylation. The complex plays an important role in the uptake of multiple carbon sources present in different host niches.</text>
</comment>
<evidence type="ECO:0000256" key="7">
    <source>
        <dbReference type="ARBA" id="ARBA00022982"/>
    </source>
</evidence>
<dbReference type="SUPFAM" id="SSF81508">
    <property type="entry name" value="Ubiquinone-binding protein QP-C of cytochrome bc1 complex (Ubiquinol-cytochrome c reductase)"/>
    <property type="match status" value="1"/>
</dbReference>
<comment type="similarity">
    <text evidence="2 11">Belongs to the UQCRQ/QCR8 family.</text>
</comment>
<evidence type="ECO:0000256" key="6">
    <source>
        <dbReference type="ARBA" id="ARBA00022792"/>
    </source>
</evidence>
<dbReference type="GO" id="GO:0045275">
    <property type="term" value="C:respiratory chain complex III"/>
    <property type="evidence" value="ECO:0007669"/>
    <property type="project" value="UniProtKB-UniRule"/>
</dbReference>
<name>A0AAN9U8Y3_9PEZI</name>
<evidence type="ECO:0000256" key="10">
    <source>
        <dbReference type="ARBA" id="ARBA00023136"/>
    </source>
</evidence>
<proteinExistence type="inferred from homology"/>
<dbReference type="EMBL" id="JAKJXP020000136">
    <property type="protein sequence ID" value="KAK7743392.1"/>
    <property type="molecule type" value="Genomic_DNA"/>
</dbReference>
<dbReference type="InterPro" id="IPR036642">
    <property type="entry name" value="Cyt_bc1_su8_sf"/>
</dbReference>
<comment type="subunit">
    <text evidence="11">Component of the ubiquinol-cytochrome c oxidoreductase (cytochrome b-c1 complex, complex III, CIII), a multisubunit enzyme composed of 3 respiratory subunits cytochrome b, cytochrome c1 and Rieske protein, 2 core protein subunits, and additional low-molecular weight protein subunits. The complex exists as an obligatory dimer and forms supercomplexes (SCs) in the inner mitochondrial membrane with cytochrome c oxidase (complex IV, CIV).</text>
</comment>
<reference evidence="12 13" key="1">
    <citation type="submission" date="2024-02" db="EMBL/GenBank/DDBJ databases">
        <title>De novo assembly and annotation of 12 fungi associated with fruit tree decline syndrome in Ontario, Canada.</title>
        <authorList>
            <person name="Sulman M."/>
            <person name="Ellouze W."/>
            <person name="Ilyukhin E."/>
        </authorList>
    </citation>
    <scope>NUCLEOTIDE SEQUENCE [LARGE SCALE GENOMIC DNA]</scope>
    <source>
        <strain evidence="12 13">M11/M66-122</strain>
    </source>
</reference>
<dbReference type="GO" id="GO:0006122">
    <property type="term" value="P:mitochondrial electron transport, ubiquinol to cytochrome c"/>
    <property type="evidence" value="ECO:0007669"/>
    <property type="project" value="UniProtKB-UniRule"/>
</dbReference>
<evidence type="ECO:0000256" key="3">
    <source>
        <dbReference type="ARBA" id="ARBA00022448"/>
    </source>
</evidence>
<dbReference type="Pfam" id="PF02939">
    <property type="entry name" value="UcrQ"/>
    <property type="match status" value="1"/>
</dbReference>
<keyword evidence="13" id="KW-1185">Reference proteome</keyword>
<evidence type="ECO:0000256" key="8">
    <source>
        <dbReference type="ARBA" id="ARBA00022989"/>
    </source>
</evidence>
<evidence type="ECO:0000256" key="11">
    <source>
        <dbReference type="RuleBase" id="RU368118"/>
    </source>
</evidence>
<keyword evidence="6 11" id="KW-0999">Mitochondrion inner membrane</keyword>
<dbReference type="Gene3D" id="1.20.5.210">
    <property type="entry name" value="Cytochrome b-c1 complex subunit 8"/>
    <property type="match status" value="1"/>
</dbReference>
<evidence type="ECO:0000256" key="1">
    <source>
        <dbReference type="ARBA" id="ARBA00004434"/>
    </source>
</evidence>
<dbReference type="PANTHER" id="PTHR12119:SF2">
    <property type="entry name" value="CYTOCHROME B-C1 COMPLEX SUBUNIT 8"/>
    <property type="match status" value="1"/>
</dbReference>
<comment type="subcellular location">
    <subcellularLocation>
        <location evidence="1 11">Mitochondrion inner membrane</location>
        <topology evidence="1 11">Single-pass membrane protein</topology>
    </subcellularLocation>
</comment>
<dbReference type="Proteomes" id="UP001320420">
    <property type="component" value="Unassembled WGS sequence"/>
</dbReference>
<accession>A0AAN9U8Y3</accession>
<organism evidence="12 13">
    <name type="scientific">Diatrype stigma</name>
    <dbReference type="NCBI Taxonomy" id="117547"/>
    <lineage>
        <taxon>Eukaryota</taxon>
        <taxon>Fungi</taxon>
        <taxon>Dikarya</taxon>
        <taxon>Ascomycota</taxon>
        <taxon>Pezizomycotina</taxon>
        <taxon>Sordariomycetes</taxon>
        <taxon>Xylariomycetidae</taxon>
        <taxon>Xylariales</taxon>
        <taxon>Diatrypaceae</taxon>
        <taxon>Diatrype</taxon>
    </lineage>
</organism>
<keyword evidence="9 11" id="KW-0496">Mitochondrion</keyword>
<dbReference type="AlphaFoldDB" id="A0AAN9U8Y3"/>
<evidence type="ECO:0000256" key="5">
    <source>
        <dbReference type="ARBA" id="ARBA00022692"/>
    </source>
</evidence>
<evidence type="ECO:0000256" key="4">
    <source>
        <dbReference type="ARBA" id="ARBA00022660"/>
    </source>
</evidence>
<evidence type="ECO:0000256" key="9">
    <source>
        <dbReference type="ARBA" id="ARBA00023128"/>
    </source>
</evidence>